<evidence type="ECO:0000259" key="3">
    <source>
        <dbReference type="Pfam" id="PF01243"/>
    </source>
</evidence>
<dbReference type="Proteomes" id="UP000625682">
    <property type="component" value="Unassembled WGS sequence"/>
</dbReference>
<dbReference type="InterPro" id="IPR012349">
    <property type="entry name" value="Split_barrel_FMN-bd"/>
</dbReference>
<organism evidence="4 5">
    <name type="scientific">Streptomyces lacrimifluminis</name>
    <dbReference type="NCBI Taxonomy" id="1500077"/>
    <lineage>
        <taxon>Bacteria</taxon>
        <taxon>Bacillati</taxon>
        <taxon>Actinomycetota</taxon>
        <taxon>Actinomycetes</taxon>
        <taxon>Kitasatosporales</taxon>
        <taxon>Streptomycetaceae</taxon>
        <taxon>Streptomyces</taxon>
    </lineage>
</organism>
<dbReference type="SUPFAM" id="SSF50475">
    <property type="entry name" value="FMN-binding split barrel"/>
    <property type="match status" value="1"/>
</dbReference>
<name>A0A917KQ22_9ACTN</name>
<keyword evidence="5" id="KW-1185">Reference proteome</keyword>
<dbReference type="InterPro" id="IPR052019">
    <property type="entry name" value="F420H2_bilvrd_red/Heme_oxyg"/>
</dbReference>
<comment type="caution">
    <text evidence="4">The sequence shown here is derived from an EMBL/GenBank/DDBJ whole genome shotgun (WGS) entry which is preliminary data.</text>
</comment>
<evidence type="ECO:0000256" key="1">
    <source>
        <dbReference type="ARBA" id="ARBA00023002"/>
    </source>
</evidence>
<feature type="compositionally biased region" description="Low complexity" evidence="2">
    <location>
        <begin position="116"/>
        <end position="140"/>
    </location>
</feature>
<reference evidence="4" key="2">
    <citation type="submission" date="2020-09" db="EMBL/GenBank/DDBJ databases">
        <authorList>
            <person name="Sun Q."/>
            <person name="Zhou Y."/>
        </authorList>
    </citation>
    <scope>NUCLEOTIDE SEQUENCE</scope>
    <source>
        <strain evidence="4">CGMCC 4.7272</strain>
    </source>
</reference>
<dbReference type="PANTHER" id="PTHR35176">
    <property type="entry name" value="HEME OXYGENASE HI_0854-RELATED"/>
    <property type="match status" value="1"/>
</dbReference>
<accession>A0A917KQ22</accession>
<evidence type="ECO:0000256" key="2">
    <source>
        <dbReference type="SAM" id="MobiDB-lite"/>
    </source>
</evidence>
<dbReference type="AlphaFoldDB" id="A0A917KQ22"/>
<dbReference type="GO" id="GO:0070967">
    <property type="term" value="F:coenzyme F420 binding"/>
    <property type="evidence" value="ECO:0007669"/>
    <property type="project" value="TreeGrafter"/>
</dbReference>
<feature type="region of interest" description="Disordered" evidence="2">
    <location>
        <begin position="115"/>
        <end position="207"/>
    </location>
</feature>
<proteinExistence type="predicted"/>
<feature type="domain" description="Pyridoxamine 5'-phosphate oxidase N-terminal" evidence="3">
    <location>
        <begin position="6"/>
        <end position="109"/>
    </location>
</feature>
<reference evidence="4" key="1">
    <citation type="journal article" date="2014" name="Int. J. Syst. Evol. Microbiol.">
        <title>Complete genome sequence of Corynebacterium casei LMG S-19264T (=DSM 44701T), isolated from a smear-ripened cheese.</title>
        <authorList>
            <consortium name="US DOE Joint Genome Institute (JGI-PGF)"/>
            <person name="Walter F."/>
            <person name="Albersmeier A."/>
            <person name="Kalinowski J."/>
            <person name="Ruckert C."/>
        </authorList>
    </citation>
    <scope>NUCLEOTIDE SEQUENCE</scope>
    <source>
        <strain evidence="4">CGMCC 4.7272</strain>
    </source>
</reference>
<dbReference type="PANTHER" id="PTHR35176:SF1">
    <property type="entry name" value="F420H(2)-DEPENDENT BILIVERDIN REDUCTASE"/>
    <property type="match status" value="1"/>
</dbReference>
<evidence type="ECO:0000313" key="5">
    <source>
        <dbReference type="Proteomes" id="UP000625682"/>
    </source>
</evidence>
<evidence type="ECO:0000313" key="4">
    <source>
        <dbReference type="EMBL" id="GGJ22429.1"/>
    </source>
</evidence>
<feature type="compositionally biased region" description="Low complexity" evidence="2">
    <location>
        <begin position="174"/>
        <end position="193"/>
    </location>
</feature>
<protein>
    <recommendedName>
        <fullName evidence="3">Pyridoxamine 5'-phosphate oxidase N-terminal domain-containing protein</fullName>
    </recommendedName>
</protein>
<dbReference type="GO" id="GO:0016627">
    <property type="term" value="F:oxidoreductase activity, acting on the CH-CH group of donors"/>
    <property type="evidence" value="ECO:0007669"/>
    <property type="project" value="TreeGrafter"/>
</dbReference>
<dbReference type="InterPro" id="IPR019920">
    <property type="entry name" value="F420-binding_dom_put"/>
</dbReference>
<gene>
    <name evidence="4" type="ORF">GCM10012282_18610</name>
</gene>
<dbReference type="EMBL" id="BMMU01000004">
    <property type="protein sequence ID" value="GGJ22429.1"/>
    <property type="molecule type" value="Genomic_DNA"/>
</dbReference>
<dbReference type="Pfam" id="PF01243">
    <property type="entry name" value="PNPOx_N"/>
    <property type="match status" value="1"/>
</dbReference>
<dbReference type="GO" id="GO:0005829">
    <property type="term" value="C:cytosol"/>
    <property type="evidence" value="ECO:0007669"/>
    <property type="project" value="TreeGrafter"/>
</dbReference>
<dbReference type="NCBIfam" id="TIGR03618">
    <property type="entry name" value="Rv1155_F420"/>
    <property type="match status" value="1"/>
</dbReference>
<dbReference type="Gene3D" id="2.30.110.10">
    <property type="entry name" value="Electron Transport, Fmn-binding Protein, Chain A"/>
    <property type="match status" value="1"/>
</dbReference>
<sequence length="207" mass="21730">MRKMAEEQWRTFVAHGTRTGKLSTVRADGSPHVTPVWFLVDGDDIVLTTEKDGVKGRNLARDGRFALCVDEDRPPYAFVLLQGRATISEDPDGMLRWGGLLGARYMGDDRTEEYAARTAAPATSSSGAASTRSSPSPVSPTEQWAAGPGPGGRVHPAPAGQPTGTAEPSRLTMPAGRAASAPARPAPASARRPSAPRPGHVRPPAGC</sequence>
<dbReference type="InterPro" id="IPR011576">
    <property type="entry name" value="Pyridox_Oxase_N"/>
</dbReference>
<keyword evidence="1" id="KW-0560">Oxidoreductase</keyword>